<organism evidence="2 3">
    <name type="scientific">Rhizobium leguminosarum</name>
    <dbReference type="NCBI Taxonomy" id="384"/>
    <lineage>
        <taxon>Bacteria</taxon>
        <taxon>Pseudomonadati</taxon>
        <taxon>Pseudomonadota</taxon>
        <taxon>Alphaproteobacteria</taxon>
        <taxon>Hyphomicrobiales</taxon>
        <taxon>Rhizobiaceae</taxon>
        <taxon>Rhizobium/Agrobacterium group</taxon>
        <taxon>Rhizobium</taxon>
    </lineage>
</organism>
<evidence type="ECO:0000256" key="1">
    <source>
        <dbReference type="SAM" id="MobiDB-lite"/>
    </source>
</evidence>
<feature type="compositionally biased region" description="Acidic residues" evidence="1">
    <location>
        <begin position="79"/>
        <end position="88"/>
    </location>
</feature>
<dbReference type="AlphaFoldDB" id="A0A2K9Z2Z7"/>
<name>A0A2K9Z2Z7_RHILE</name>
<protein>
    <submittedName>
        <fullName evidence="2">Uncharacterized protein</fullName>
    </submittedName>
</protein>
<evidence type="ECO:0000313" key="2">
    <source>
        <dbReference type="EMBL" id="AUW42608.1"/>
    </source>
</evidence>
<sequence length="88" mass="9853">MGRDRVSGRDHFQFCFTRPRITADRAFFSSTSWASAVQGSTLPRDGQKVSYELGPRAQDGQVEGGKRPRILTNPSAERCDEDQDGHPR</sequence>
<gene>
    <name evidence="2" type="ORF">CUJ84_Chr002247</name>
</gene>
<proteinExistence type="predicted"/>
<dbReference type="Proteomes" id="UP000238523">
    <property type="component" value="Chromosome"/>
</dbReference>
<evidence type="ECO:0000313" key="3">
    <source>
        <dbReference type="Proteomes" id="UP000238523"/>
    </source>
</evidence>
<dbReference type="EMBL" id="CP025012">
    <property type="protein sequence ID" value="AUW42608.1"/>
    <property type="molecule type" value="Genomic_DNA"/>
</dbReference>
<accession>A0A2K9Z2Z7</accession>
<reference evidence="2 3" key="1">
    <citation type="submission" date="2017-11" db="EMBL/GenBank/DDBJ databases">
        <title>Complete genome of Rhizobium leguminosarum Norway, an ineffective micro-symbiont.</title>
        <authorList>
            <person name="Hoffrichter A."/>
            <person name="Liang J."/>
            <person name="Brachmann A."/>
            <person name="Marin M."/>
        </authorList>
    </citation>
    <scope>NUCLEOTIDE SEQUENCE [LARGE SCALE GENOMIC DNA]</scope>
    <source>
        <strain evidence="2 3">Norway</strain>
    </source>
</reference>
<feature type="region of interest" description="Disordered" evidence="1">
    <location>
        <begin position="53"/>
        <end position="88"/>
    </location>
</feature>